<dbReference type="Pfam" id="PF12792">
    <property type="entry name" value="CSS-motif"/>
    <property type="match status" value="1"/>
</dbReference>
<evidence type="ECO:0000256" key="5">
    <source>
        <dbReference type="ARBA" id="ARBA00022692"/>
    </source>
</evidence>
<dbReference type="EMBL" id="JBFMVT010000002">
    <property type="protein sequence ID" value="MEW7313994.1"/>
    <property type="molecule type" value="Genomic_DNA"/>
</dbReference>
<dbReference type="InterPro" id="IPR001633">
    <property type="entry name" value="EAL_dom"/>
</dbReference>
<name>A0ABV3NWR3_9ENTR</name>
<dbReference type="PROSITE" id="PS50883">
    <property type="entry name" value="EAL"/>
    <property type="match status" value="1"/>
</dbReference>
<dbReference type="Pfam" id="PF00563">
    <property type="entry name" value="EAL"/>
    <property type="match status" value="1"/>
</dbReference>
<dbReference type="InterPro" id="IPR024744">
    <property type="entry name" value="CSS-motif_dom"/>
</dbReference>
<keyword evidence="3" id="KW-1003">Cell membrane</keyword>
<evidence type="ECO:0000313" key="12">
    <source>
        <dbReference type="EMBL" id="MEW7313994.1"/>
    </source>
</evidence>
<keyword evidence="5 10" id="KW-0812">Transmembrane</keyword>
<evidence type="ECO:0000259" key="11">
    <source>
        <dbReference type="PROSITE" id="PS50883"/>
    </source>
</evidence>
<dbReference type="RefSeq" id="WP_367596044.1">
    <property type="nucleotide sequence ID" value="NZ_JBFMVT010000002.1"/>
</dbReference>
<comment type="subcellular location">
    <subcellularLocation>
        <location evidence="1">Cell membrane</location>
        <topology evidence="1">Multi-pass membrane protein</topology>
    </subcellularLocation>
</comment>
<protein>
    <recommendedName>
        <fullName evidence="2">cyclic-guanylate-specific phosphodiesterase</fullName>
        <ecNumber evidence="2">3.1.4.52</ecNumber>
    </recommendedName>
</protein>
<comment type="catalytic activity">
    <reaction evidence="9">
        <text>3',3'-c-di-GMP + H2O = 5'-phosphoguanylyl(3'-&gt;5')guanosine + H(+)</text>
        <dbReference type="Rhea" id="RHEA:24902"/>
        <dbReference type="ChEBI" id="CHEBI:15377"/>
        <dbReference type="ChEBI" id="CHEBI:15378"/>
        <dbReference type="ChEBI" id="CHEBI:58754"/>
        <dbReference type="ChEBI" id="CHEBI:58805"/>
        <dbReference type="EC" id="3.1.4.52"/>
    </reaction>
</comment>
<evidence type="ECO:0000256" key="10">
    <source>
        <dbReference type="SAM" id="Phobius"/>
    </source>
</evidence>
<dbReference type="Gene3D" id="3.20.20.450">
    <property type="entry name" value="EAL domain"/>
    <property type="match status" value="1"/>
</dbReference>
<evidence type="ECO:0000256" key="7">
    <source>
        <dbReference type="ARBA" id="ARBA00022989"/>
    </source>
</evidence>
<evidence type="ECO:0000256" key="1">
    <source>
        <dbReference type="ARBA" id="ARBA00004651"/>
    </source>
</evidence>
<dbReference type="Proteomes" id="UP001555342">
    <property type="component" value="Unassembled WGS sequence"/>
</dbReference>
<evidence type="ECO:0000313" key="13">
    <source>
        <dbReference type="Proteomes" id="UP001555342"/>
    </source>
</evidence>
<comment type="caution">
    <text evidence="12">The sequence shown here is derived from an EMBL/GenBank/DDBJ whole genome shotgun (WGS) entry which is preliminary data.</text>
</comment>
<keyword evidence="4" id="KW-0973">c-di-GMP</keyword>
<dbReference type="SMART" id="SM00052">
    <property type="entry name" value="EAL"/>
    <property type="match status" value="1"/>
</dbReference>
<dbReference type="CDD" id="cd01948">
    <property type="entry name" value="EAL"/>
    <property type="match status" value="1"/>
</dbReference>
<keyword evidence="7 10" id="KW-1133">Transmembrane helix</keyword>
<dbReference type="EC" id="3.1.4.52" evidence="2"/>
<evidence type="ECO:0000256" key="2">
    <source>
        <dbReference type="ARBA" id="ARBA00012282"/>
    </source>
</evidence>
<sequence length="517" mass="58604">MSNPLVRPIIINPYARLFISLLLFIVLISSGLSLLHYQFVKTMKASTSDLANQLINKTENILVHSENTSLLISDLLGKPCTKKMIEKMQNVVAEGLYLRNTSVFRDGKIYCSSAPEVVGMPIRTADKFYTRHILLFTDRFVTKGVPLFALRIDRNNLGIVTIIDGRYVQNMLEIMNNRAGKLVSYLKVGDSWIEGSGEVHNTILPELNFVTSLQGRRMPVNIIVGVKGSSLWKQFWSEYWFVISSVALASLLCAIFIYQILSRPYKTKTVLRKALKRNEFMPWLQGVVDKNGKICGAEVLMRWQNRDNKIISPDIFIPAAEESGLIVPMTSSLLQPLQHFLLQNLEALPADFVLSINISKFHFQDMRLAEECRNFLNPFPEKAISLCLEITERELIEQTPLTDELLKQLHNMGVKIAIDDFGTGHASFNYLKAFKVDFLKIDRSYINTIGTPSVSASLVDIIINMAKKLEIDVVAEGVENKEQADYVIKHSVNKLQGFYYHKPVPLLKFGELLNNDL</sequence>
<feature type="transmembrane region" description="Helical" evidence="10">
    <location>
        <begin position="14"/>
        <end position="35"/>
    </location>
</feature>
<proteinExistence type="predicted"/>
<feature type="transmembrane region" description="Helical" evidence="10">
    <location>
        <begin position="239"/>
        <end position="261"/>
    </location>
</feature>
<dbReference type="PANTHER" id="PTHR33121:SF80">
    <property type="entry name" value="CYCLIC DI-GMP PHOSPHODIESTERASE PDEL"/>
    <property type="match status" value="1"/>
</dbReference>
<dbReference type="SUPFAM" id="SSF141868">
    <property type="entry name" value="EAL domain-like"/>
    <property type="match status" value="1"/>
</dbReference>
<dbReference type="PANTHER" id="PTHR33121">
    <property type="entry name" value="CYCLIC DI-GMP PHOSPHODIESTERASE PDEF"/>
    <property type="match status" value="1"/>
</dbReference>
<keyword evidence="13" id="KW-1185">Reference proteome</keyword>
<keyword evidence="8 10" id="KW-0472">Membrane</keyword>
<evidence type="ECO:0000256" key="3">
    <source>
        <dbReference type="ARBA" id="ARBA00022475"/>
    </source>
</evidence>
<evidence type="ECO:0000256" key="6">
    <source>
        <dbReference type="ARBA" id="ARBA00022801"/>
    </source>
</evidence>
<accession>A0ABV3NWR3</accession>
<evidence type="ECO:0000256" key="9">
    <source>
        <dbReference type="ARBA" id="ARBA00034290"/>
    </source>
</evidence>
<keyword evidence="6" id="KW-0378">Hydrolase</keyword>
<organism evidence="12 13">
    <name type="scientific">Buttiauxella gaviniae</name>
    <dbReference type="NCBI Taxonomy" id="82990"/>
    <lineage>
        <taxon>Bacteria</taxon>
        <taxon>Pseudomonadati</taxon>
        <taxon>Pseudomonadota</taxon>
        <taxon>Gammaproteobacteria</taxon>
        <taxon>Enterobacterales</taxon>
        <taxon>Enterobacteriaceae</taxon>
        <taxon>Buttiauxella</taxon>
    </lineage>
</organism>
<reference evidence="12 13" key="1">
    <citation type="submission" date="2024-07" db="EMBL/GenBank/DDBJ databases">
        <authorList>
            <person name="Wang L."/>
        </authorList>
    </citation>
    <scope>NUCLEOTIDE SEQUENCE [LARGE SCALE GENOMIC DNA]</scope>
    <source>
        <strain evidence="12 13">WL359</strain>
    </source>
</reference>
<feature type="domain" description="EAL" evidence="11">
    <location>
        <begin position="264"/>
        <end position="517"/>
    </location>
</feature>
<dbReference type="InterPro" id="IPR050706">
    <property type="entry name" value="Cyclic-di-GMP_PDE-like"/>
</dbReference>
<evidence type="ECO:0000256" key="8">
    <source>
        <dbReference type="ARBA" id="ARBA00023136"/>
    </source>
</evidence>
<evidence type="ECO:0000256" key="4">
    <source>
        <dbReference type="ARBA" id="ARBA00022636"/>
    </source>
</evidence>
<dbReference type="InterPro" id="IPR035919">
    <property type="entry name" value="EAL_sf"/>
</dbReference>
<gene>
    <name evidence="12" type="ORF">AB1E22_15045</name>
</gene>